<evidence type="ECO:0000256" key="1">
    <source>
        <dbReference type="ARBA" id="ARBA00004365"/>
    </source>
</evidence>
<feature type="domain" description="Flagellar basal-body/hook protein C-terminal" evidence="7">
    <location>
        <begin position="442"/>
        <end position="477"/>
    </location>
</feature>
<dbReference type="Pfam" id="PF22638">
    <property type="entry name" value="FlgK_D1"/>
    <property type="match status" value="1"/>
</dbReference>
<dbReference type="HOGENOM" id="CLU_012762_1_0_0"/>
<keyword evidence="9" id="KW-0969">Cilium</keyword>
<proteinExistence type="inferred from homology"/>
<dbReference type="EMBL" id="CP001032">
    <property type="protein sequence ID" value="ACB73681.1"/>
    <property type="molecule type" value="Genomic_DNA"/>
</dbReference>
<dbReference type="GO" id="GO:0005576">
    <property type="term" value="C:extracellular region"/>
    <property type="evidence" value="ECO:0007669"/>
    <property type="project" value="UniProtKB-SubCell"/>
</dbReference>
<evidence type="ECO:0000256" key="6">
    <source>
        <dbReference type="ARBA" id="ARBA00023143"/>
    </source>
</evidence>
<dbReference type="RefSeq" id="WP_012373219.1">
    <property type="nucleotide sequence ID" value="NC_010571.1"/>
</dbReference>
<feature type="domain" description="Flagellar hook-associated protein FlgK helical" evidence="8">
    <location>
        <begin position="118"/>
        <end position="327"/>
    </location>
</feature>
<comment type="subcellular location">
    <subcellularLocation>
        <location evidence="1">Bacterial flagellum</location>
    </subcellularLocation>
    <subcellularLocation>
        <location evidence="2">Secreted</location>
    </subcellularLocation>
</comment>
<dbReference type="SUPFAM" id="SSF64518">
    <property type="entry name" value="Phase 1 flagellin"/>
    <property type="match status" value="1"/>
</dbReference>
<dbReference type="InterPro" id="IPR010930">
    <property type="entry name" value="Flg_bb/hook_C_dom"/>
</dbReference>
<keyword evidence="10" id="KW-1185">Reference proteome</keyword>
<dbReference type="KEGG" id="ote:Oter_0391"/>
<dbReference type="eggNOG" id="COG1256">
    <property type="taxonomic scope" value="Bacteria"/>
</dbReference>
<evidence type="ECO:0000256" key="2">
    <source>
        <dbReference type="ARBA" id="ARBA00004613"/>
    </source>
</evidence>
<organism evidence="9 10">
    <name type="scientific">Opitutus terrae (strain DSM 11246 / JCM 15787 / PB90-1)</name>
    <dbReference type="NCBI Taxonomy" id="452637"/>
    <lineage>
        <taxon>Bacteria</taxon>
        <taxon>Pseudomonadati</taxon>
        <taxon>Verrucomicrobiota</taxon>
        <taxon>Opitutia</taxon>
        <taxon>Opitutales</taxon>
        <taxon>Opitutaceae</taxon>
        <taxon>Opitutus</taxon>
    </lineage>
</organism>
<dbReference type="PANTHER" id="PTHR30033">
    <property type="entry name" value="FLAGELLAR HOOK-ASSOCIATED PROTEIN 1"/>
    <property type="match status" value="1"/>
</dbReference>
<evidence type="ECO:0000313" key="9">
    <source>
        <dbReference type="EMBL" id="ACB73681.1"/>
    </source>
</evidence>
<protein>
    <recommendedName>
        <fullName evidence="4">Flagellar hook-associated protein 1</fullName>
    </recommendedName>
</protein>
<dbReference type="NCBIfam" id="TIGR02492">
    <property type="entry name" value="flgK_ends"/>
    <property type="match status" value="1"/>
</dbReference>
<evidence type="ECO:0000256" key="3">
    <source>
        <dbReference type="ARBA" id="ARBA00009677"/>
    </source>
</evidence>
<comment type="similarity">
    <text evidence="3">Belongs to the flagella basal body rod proteins family.</text>
</comment>
<dbReference type="PANTHER" id="PTHR30033:SF1">
    <property type="entry name" value="FLAGELLAR HOOK-ASSOCIATED PROTEIN 1"/>
    <property type="match status" value="1"/>
</dbReference>
<dbReference type="AlphaFoldDB" id="B1ZR14"/>
<dbReference type="InterPro" id="IPR053927">
    <property type="entry name" value="FlgK_helical"/>
</dbReference>
<dbReference type="Proteomes" id="UP000007013">
    <property type="component" value="Chromosome"/>
</dbReference>
<name>B1ZR14_OPITP</name>
<keyword evidence="9" id="KW-0966">Cell projection</keyword>
<accession>B1ZR14</accession>
<dbReference type="GO" id="GO:0009424">
    <property type="term" value="C:bacterial-type flagellum hook"/>
    <property type="evidence" value="ECO:0007669"/>
    <property type="project" value="InterPro"/>
</dbReference>
<evidence type="ECO:0000256" key="4">
    <source>
        <dbReference type="ARBA" id="ARBA00016244"/>
    </source>
</evidence>
<dbReference type="STRING" id="452637.Oter_0391"/>
<evidence type="ECO:0000259" key="8">
    <source>
        <dbReference type="Pfam" id="PF22638"/>
    </source>
</evidence>
<evidence type="ECO:0000256" key="5">
    <source>
        <dbReference type="ARBA" id="ARBA00022525"/>
    </source>
</evidence>
<reference evidence="9 10" key="1">
    <citation type="journal article" date="2011" name="J. Bacteriol.">
        <title>Genome sequence of the verrucomicrobium Opitutus terrae PB90-1, an abundant inhabitant of rice paddy soil ecosystems.</title>
        <authorList>
            <person name="van Passel M.W."/>
            <person name="Kant R."/>
            <person name="Palva A."/>
            <person name="Copeland A."/>
            <person name="Lucas S."/>
            <person name="Lapidus A."/>
            <person name="Glavina del Rio T."/>
            <person name="Pitluck S."/>
            <person name="Goltsman E."/>
            <person name="Clum A."/>
            <person name="Sun H."/>
            <person name="Schmutz J."/>
            <person name="Larimer F.W."/>
            <person name="Land M.L."/>
            <person name="Hauser L."/>
            <person name="Kyrpides N."/>
            <person name="Mikhailova N."/>
            <person name="Richardson P.P."/>
            <person name="Janssen P.H."/>
            <person name="de Vos W.M."/>
            <person name="Smidt H."/>
        </authorList>
    </citation>
    <scope>NUCLEOTIDE SEQUENCE [LARGE SCALE GENOMIC DNA]</scope>
    <source>
        <strain evidence="10">DSM 11246 / JCM 15787 / PB90-1</strain>
    </source>
</reference>
<gene>
    <name evidence="9" type="ordered locus">Oter_0391</name>
</gene>
<dbReference type="Pfam" id="PF06429">
    <property type="entry name" value="Flg_bbr_C"/>
    <property type="match status" value="1"/>
</dbReference>
<dbReference type="GO" id="GO:0005198">
    <property type="term" value="F:structural molecule activity"/>
    <property type="evidence" value="ECO:0007669"/>
    <property type="project" value="InterPro"/>
</dbReference>
<dbReference type="GO" id="GO:0044780">
    <property type="term" value="P:bacterial-type flagellum assembly"/>
    <property type="evidence" value="ECO:0007669"/>
    <property type="project" value="InterPro"/>
</dbReference>
<evidence type="ECO:0000259" key="7">
    <source>
        <dbReference type="Pfam" id="PF06429"/>
    </source>
</evidence>
<dbReference type="InterPro" id="IPR002371">
    <property type="entry name" value="FlgK"/>
</dbReference>
<keyword evidence="9" id="KW-0282">Flagellum</keyword>
<dbReference type="eggNOG" id="COG4786">
    <property type="taxonomic scope" value="Bacteria"/>
</dbReference>
<keyword evidence="6" id="KW-0975">Bacterial flagellum</keyword>
<dbReference type="OrthoDB" id="9802553at2"/>
<sequence>MSGLFASLNSTVGALSAHSRSIETAGKNLANVNNASYARQRVVYGDRGTIVTPDGAYSLGLEALGVQQLRDMLIDNQVTRETSLTSYFAAQQKAYQRAQAALGQDISSVGSSVSASASTSDAGIGAGLDDLFNAFQGFASNPTDTGIRQSLLQTASILTDRVQLADKRLAQVQADLHSQIQTDVGEANKLLATISDLNNQIARFEVERPGSAVDLRDQRQAALEKLATKLTIDVQEISTGQVIVSSPDANGAPVVLVDSDSITGPVSFDPATDTISAGTPTTVLGLTSGAIQGSLSAHNEGVQPLRDQLTLIAQQLTASVNEIYNPGGVAADDFFATLDGNGDPITAGTFQLASGLTAFSLHANDGTAGAPAGDNSVALAIAQLATRRFSTTGAPPDLIDGTLSSFYSSAVSGLGQATAGATTRLNSQESIEQLVRSQRDAVSGVSLDEELSDLLKYQRAFQASSRVFQTIDKLLGVVVEQLGV</sequence>
<keyword evidence="5" id="KW-0964">Secreted</keyword>
<evidence type="ECO:0000313" key="10">
    <source>
        <dbReference type="Proteomes" id="UP000007013"/>
    </source>
</evidence>